<accession>A0A816AYG2</accession>
<proteinExistence type="predicted"/>
<comment type="caution">
    <text evidence="1">The sequence shown here is derived from an EMBL/GenBank/DDBJ whole genome shotgun (WGS) entry which is preliminary data.</text>
</comment>
<protein>
    <recommendedName>
        <fullName evidence="3">MULE transposase domain-containing protein</fullName>
    </recommendedName>
</protein>
<sequence>MLFIAIGIPAVYALLPDKRTATYCYLFHILFTEAQKLNKLFAPTRMLIMTDFEAGVAKAISFEFSEKTVQKGCFFHFCKAIYRNVQSNGLSSTYLEDVRIRGIIRQMMALALVPLERVSSLFDRLGEELDENEHNQLDDLFEYFKSQWMRHTTIWNVFNISEITNNFSEGMQN</sequence>
<reference evidence="1" key="1">
    <citation type="submission" date="2021-02" db="EMBL/GenBank/DDBJ databases">
        <authorList>
            <person name="Nowell W R."/>
        </authorList>
    </citation>
    <scope>NUCLEOTIDE SEQUENCE</scope>
</reference>
<evidence type="ECO:0000313" key="2">
    <source>
        <dbReference type="Proteomes" id="UP000663834"/>
    </source>
</evidence>
<evidence type="ECO:0000313" key="1">
    <source>
        <dbReference type="EMBL" id="CAF1602426.1"/>
    </source>
</evidence>
<dbReference type="OrthoDB" id="10029846at2759"/>
<gene>
    <name evidence="1" type="ORF">KQP761_LOCUS22449</name>
</gene>
<organism evidence="1 2">
    <name type="scientific">Rotaria magnacalcarata</name>
    <dbReference type="NCBI Taxonomy" id="392030"/>
    <lineage>
        <taxon>Eukaryota</taxon>
        <taxon>Metazoa</taxon>
        <taxon>Spiralia</taxon>
        <taxon>Gnathifera</taxon>
        <taxon>Rotifera</taxon>
        <taxon>Eurotatoria</taxon>
        <taxon>Bdelloidea</taxon>
        <taxon>Philodinida</taxon>
        <taxon>Philodinidae</taxon>
        <taxon>Rotaria</taxon>
    </lineage>
</organism>
<dbReference type="EMBL" id="CAJNOW010011740">
    <property type="protein sequence ID" value="CAF1602426.1"/>
    <property type="molecule type" value="Genomic_DNA"/>
</dbReference>
<dbReference type="AlphaFoldDB" id="A0A816AYG2"/>
<dbReference type="Proteomes" id="UP000663834">
    <property type="component" value="Unassembled WGS sequence"/>
</dbReference>
<name>A0A816AYG2_9BILA</name>
<evidence type="ECO:0008006" key="3">
    <source>
        <dbReference type="Google" id="ProtNLM"/>
    </source>
</evidence>